<keyword evidence="2" id="KW-0964">Secreted</keyword>
<dbReference type="PANTHER" id="PTHR43662">
    <property type="match status" value="1"/>
</dbReference>
<dbReference type="Pfam" id="PF24517">
    <property type="entry name" value="CBM96"/>
    <property type="match status" value="1"/>
</dbReference>
<dbReference type="KEGG" id="cpau:EHF44_20350"/>
<evidence type="ECO:0000256" key="3">
    <source>
        <dbReference type="ARBA" id="ARBA00022729"/>
    </source>
</evidence>
<name>A0A3G8H8B8_9BURK</name>
<reference evidence="7" key="1">
    <citation type="submission" date="2018-11" db="EMBL/GenBank/DDBJ databases">
        <title>FDA dAtabase for Regulatory Grade micrObial Sequences (FDA-ARGOS): Supporting development and validation of Infectious Disease Dx tests.</title>
        <authorList>
            <person name="Goldberg B."/>
            <person name="Campos J."/>
            <person name="Tallon L."/>
            <person name="Sadzewicz L."/>
            <person name="Zhao X."/>
            <person name="Vavikolanu K."/>
            <person name="Mehta A."/>
            <person name="Aluvathingal J."/>
            <person name="Nadendla S."/>
            <person name="Geyer C."/>
            <person name="Nandy P."/>
            <person name="Yan Y."/>
            <person name="Sichtig H."/>
        </authorList>
    </citation>
    <scope>NUCLEOTIDE SEQUENCE [LARGE SCALE GENOMIC DNA]</scope>
    <source>
        <strain evidence="7">FDAARGOS_614</strain>
    </source>
</reference>
<keyword evidence="3" id="KW-0732">Signal</keyword>
<dbReference type="PANTHER" id="PTHR43662:SF3">
    <property type="entry name" value="DOMAIN PROTEIN, PUTATIVE (AFU_ORTHOLOGUE AFUA_6G11970)-RELATED"/>
    <property type="match status" value="1"/>
</dbReference>
<comment type="subcellular location">
    <subcellularLocation>
        <location evidence="1">Secreted</location>
    </subcellularLocation>
</comment>
<dbReference type="Proteomes" id="UP000270411">
    <property type="component" value="Chromosome 2"/>
</dbReference>
<evidence type="ECO:0000313" key="7">
    <source>
        <dbReference type="Proteomes" id="UP000270411"/>
    </source>
</evidence>
<evidence type="ECO:0000259" key="5">
    <source>
        <dbReference type="Pfam" id="PF24517"/>
    </source>
</evidence>
<evidence type="ECO:0000256" key="2">
    <source>
        <dbReference type="ARBA" id="ARBA00022525"/>
    </source>
</evidence>
<organism evidence="6 7">
    <name type="scientific">Cupriavidus pauculus</name>
    <dbReference type="NCBI Taxonomy" id="82633"/>
    <lineage>
        <taxon>Bacteria</taxon>
        <taxon>Pseudomonadati</taxon>
        <taxon>Pseudomonadota</taxon>
        <taxon>Betaproteobacteria</taxon>
        <taxon>Burkholderiales</taxon>
        <taxon>Burkholderiaceae</taxon>
        <taxon>Cupriavidus</taxon>
    </lineage>
</organism>
<dbReference type="GO" id="GO:0005576">
    <property type="term" value="C:extracellular region"/>
    <property type="evidence" value="ECO:0007669"/>
    <property type="project" value="UniProtKB-SubCell"/>
</dbReference>
<accession>A0A3G8H8B8</accession>
<gene>
    <name evidence="6" type="ORF">EHF44_20350</name>
</gene>
<protein>
    <submittedName>
        <fullName evidence="6">DUF1996 domain-containing protein</fullName>
    </submittedName>
</protein>
<dbReference type="InterPro" id="IPR018535">
    <property type="entry name" value="DUF1996"/>
</dbReference>
<evidence type="ECO:0000313" key="6">
    <source>
        <dbReference type="EMBL" id="AZG15802.1"/>
    </source>
</evidence>
<dbReference type="AlphaFoldDB" id="A0A3G8H8B8"/>
<feature type="domain" description="DUF1996" evidence="4">
    <location>
        <begin position="48"/>
        <end position="276"/>
    </location>
</feature>
<feature type="domain" description="Carbohydrate-binding module family 96" evidence="5">
    <location>
        <begin position="302"/>
        <end position="463"/>
    </location>
</feature>
<evidence type="ECO:0000259" key="4">
    <source>
        <dbReference type="Pfam" id="PF09362"/>
    </source>
</evidence>
<evidence type="ECO:0000256" key="1">
    <source>
        <dbReference type="ARBA" id="ARBA00004613"/>
    </source>
</evidence>
<dbReference type="InterPro" id="IPR055372">
    <property type="entry name" value="CBM96"/>
</dbReference>
<dbReference type="Pfam" id="PF09362">
    <property type="entry name" value="DUF1996"/>
    <property type="match status" value="1"/>
</dbReference>
<dbReference type="OrthoDB" id="581239at2"/>
<dbReference type="EMBL" id="CP033970">
    <property type="protein sequence ID" value="AZG15802.1"/>
    <property type="molecule type" value="Genomic_DNA"/>
</dbReference>
<proteinExistence type="predicted"/>
<dbReference type="NCBIfam" id="NF033679">
    <property type="entry name" value="DNRLRE_dom"/>
    <property type="match status" value="1"/>
</dbReference>
<sequence length="471" mass="50627">MRQAWIGLAALASLPGLPGCVHTPPPTQTLTDGSNNIVCNFSHRLPDDPIVYPGQPGISMQHDFFGNTTANAYTTASTLQRVSGTTCENAADASGYWAPSLRLPDGTVVAPMYQKTYYTNQAVPSSRRVTVRPFPLGLQMMVGDHSGSGPNPRVSFLCTGRGYTNTIPTNCKPDPETGTQFNIGMNFPTCWDGRTLAPVMGGRDNMAYPDNDGNCPAGYPVHLPEVNMNIAYRLGQITDLTNVQLSLDPELDAQGNVVRQRWGSLYTAHGDFFMGWREQAARFMVEYCMNKGRVCNREVAYAYDEVAEDATVRSGDATNRGGEPALYAEQASGTTPESTIYIKVRFPSGAAALPPDFAARYVLLVDGGNVTDTSAVNIHAYSVSTAWSEQTISGTNAPACSGTSAALYLDNTMQYRGFTVTQAVNEALAAGRNTVAFCIRGAGAGRVFQFSSRESANKPVLYLIAVNPLPS</sequence>
<dbReference type="RefSeq" id="WP_124685534.1">
    <property type="nucleotide sequence ID" value="NZ_CP033970.1"/>
</dbReference>